<dbReference type="RefSeq" id="WP_379707513.1">
    <property type="nucleotide sequence ID" value="NZ_JBHSCZ010000001.1"/>
</dbReference>
<name>A0ABV8QPG3_9BACT</name>
<dbReference type="EMBL" id="JBHSCZ010000001">
    <property type="protein sequence ID" value="MFC4262152.1"/>
    <property type="molecule type" value="Genomic_DNA"/>
</dbReference>
<evidence type="ECO:0000313" key="2">
    <source>
        <dbReference type="EMBL" id="MFC4262152.1"/>
    </source>
</evidence>
<evidence type="ECO:0008006" key="4">
    <source>
        <dbReference type="Google" id="ProtNLM"/>
    </source>
</evidence>
<protein>
    <recommendedName>
        <fullName evidence="4">Outer membrane protein beta-barrel domain-containing protein</fullName>
    </recommendedName>
</protein>
<dbReference type="Proteomes" id="UP001595907">
    <property type="component" value="Unassembled WGS sequence"/>
</dbReference>
<feature type="signal peptide" evidence="1">
    <location>
        <begin position="1"/>
        <end position="21"/>
    </location>
</feature>
<evidence type="ECO:0000256" key="1">
    <source>
        <dbReference type="SAM" id="SignalP"/>
    </source>
</evidence>
<reference evidence="3" key="1">
    <citation type="journal article" date="2019" name="Int. J. Syst. Evol. Microbiol.">
        <title>The Global Catalogue of Microorganisms (GCM) 10K type strain sequencing project: providing services to taxonomists for standard genome sequencing and annotation.</title>
        <authorList>
            <consortium name="The Broad Institute Genomics Platform"/>
            <consortium name="The Broad Institute Genome Sequencing Center for Infectious Disease"/>
            <person name="Wu L."/>
            <person name="Ma J."/>
        </authorList>
    </citation>
    <scope>NUCLEOTIDE SEQUENCE [LARGE SCALE GENOMIC DNA]</scope>
    <source>
        <strain evidence="3">CECT 8289</strain>
    </source>
</reference>
<comment type="caution">
    <text evidence="2">The sequence shown here is derived from an EMBL/GenBank/DDBJ whole genome shotgun (WGS) entry which is preliminary data.</text>
</comment>
<keyword evidence="3" id="KW-1185">Reference proteome</keyword>
<evidence type="ECO:0000313" key="3">
    <source>
        <dbReference type="Proteomes" id="UP001595907"/>
    </source>
</evidence>
<proteinExistence type="predicted"/>
<sequence>MKMKSMLVVIALLMVTLATKAQTNSKLAFSIGGELAVATGNLNIPYSIGIGATAQLDYATNENTAITFNSGIVELIGKKIKGTNTKFRSVAVIPFLGGVKYYFTTNLYGAAQLGASVFTQNGTGAKFTYSPGLGFKVNDRVDALVKYTGYTDLGGTFGVRVAYTLQ</sequence>
<feature type="chain" id="PRO_5046831304" description="Outer membrane protein beta-barrel domain-containing protein" evidence="1">
    <location>
        <begin position="22"/>
        <end position="166"/>
    </location>
</feature>
<accession>A0ABV8QPG3</accession>
<gene>
    <name evidence="2" type="ORF">ACFOWM_04655</name>
</gene>
<keyword evidence="1" id="KW-0732">Signal</keyword>
<organism evidence="2 3">
    <name type="scientific">Ferruginibacter yonginensis</name>
    <dbReference type="NCBI Taxonomy" id="1310416"/>
    <lineage>
        <taxon>Bacteria</taxon>
        <taxon>Pseudomonadati</taxon>
        <taxon>Bacteroidota</taxon>
        <taxon>Chitinophagia</taxon>
        <taxon>Chitinophagales</taxon>
        <taxon>Chitinophagaceae</taxon>
        <taxon>Ferruginibacter</taxon>
    </lineage>
</organism>